<comment type="subcellular location">
    <subcellularLocation>
        <location evidence="1">Cytoplasm</location>
    </subcellularLocation>
</comment>
<feature type="domain" description="OmpR/PhoB-type" evidence="17">
    <location>
        <begin position="125"/>
        <end position="222"/>
    </location>
</feature>
<evidence type="ECO:0000259" key="16">
    <source>
        <dbReference type="PROSITE" id="PS50110"/>
    </source>
</evidence>
<dbReference type="Gene3D" id="1.10.10.10">
    <property type="entry name" value="Winged helix-like DNA-binding domain superfamily/Winged helix DNA-binding domain"/>
    <property type="match status" value="1"/>
</dbReference>
<dbReference type="GO" id="GO:0000156">
    <property type="term" value="F:phosphorelay response regulator activity"/>
    <property type="evidence" value="ECO:0007669"/>
    <property type="project" value="TreeGrafter"/>
</dbReference>
<evidence type="ECO:0000256" key="2">
    <source>
        <dbReference type="ARBA" id="ARBA00018672"/>
    </source>
</evidence>
<dbReference type="GO" id="GO:0032993">
    <property type="term" value="C:protein-DNA complex"/>
    <property type="evidence" value="ECO:0007669"/>
    <property type="project" value="TreeGrafter"/>
</dbReference>
<dbReference type="InterPro" id="IPR001867">
    <property type="entry name" value="OmpR/PhoB-type_DNA-bd"/>
</dbReference>
<dbReference type="SMART" id="SM00448">
    <property type="entry name" value="REC"/>
    <property type="match status" value="1"/>
</dbReference>
<dbReference type="PROSITE" id="PS51755">
    <property type="entry name" value="OMPR_PHOB"/>
    <property type="match status" value="1"/>
</dbReference>
<keyword evidence="8 15" id="KW-0238">DNA-binding</keyword>
<dbReference type="PROSITE" id="PS50110">
    <property type="entry name" value="RESPONSE_REGULATORY"/>
    <property type="match status" value="1"/>
</dbReference>
<keyword evidence="5" id="KW-0902">Two-component regulatory system</keyword>
<dbReference type="InterPro" id="IPR011006">
    <property type="entry name" value="CheY-like_superfamily"/>
</dbReference>
<dbReference type="InterPro" id="IPR036388">
    <property type="entry name" value="WH-like_DNA-bd_sf"/>
</dbReference>
<evidence type="ECO:0000256" key="11">
    <source>
        <dbReference type="ARBA" id="ARBA00024867"/>
    </source>
</evidence>
<dbReference type="Proteomes" id="UP000199230">
    <property type="component" value="Unassembled WGS sequence"/>
</dbReference>
<evidence type="ECO:0000256" key="8">
    <source>
        <dbReference type="ARBA" id="ARBA00023125"/>
    </source>
</evidence>
<evidence type="ECO:0000256" key="1">
    <source>
        <dbReference type="ARBA" id="ARBA00004496"/>
    </source>
</evidence>
<name>A0A1H3MAD8_9FIRM</name>
<keyword evidence="19" id="KW-1185">Reference proteome</keyword>
<dbReference type="CDD" id="cd17574">
    <property type="entry name" value="REC_OmpR"/>
    <property type="match status" value="1"/>
</dbReference>
<evidence type="ECO:0000313" key="19">
    <source>
        <dbReference type="Proteomes" id="UP000199230"/>
    </source>
</evidence>
<evidence type="ECO:0000256" key="4">
    <source>
        <dbReference type="ARBA" id="ARBA00022553"/>
    </source>
</evidence>
<keyword evidence="3" id="KW-0963">Cytoplasm</keyword>
<evidence type="ECO:0000259" key="17">
    <source>
        <dbReference type="PROSITE" id="PS51755"/>
    </source>
</evidence>
<evidence type="ECO:0000256" key="12">
    <source>
        <dbReference type="ARBA" id="ARBA00037471"/>
    </source>
</evidence>
<dbReference type="GO" id="GO:0000976">
    <property type="term" value="F:transcription cis-regulatory region binding"/>
    <property type="evidence" value="ECO:0007669"/>
    <property type="project" value="TreeGrafter"/>
</dbReference>
<dbReference type="PANTHER" id="PTHR48111">
    <property type="entry name" value="REGULATOR OF RPOS"/>
    <property type="match status" value="1"/>
</dbReference>
<gene>
    <name evidence="18" type="ORF">SAMN05192546_10446</name>
</gene>
<comment type="function">
    <text evidence="11">May play the central regulatory role in sporulation. It may be an element of the effector pathway responsible for the activation of sporulation genes in response to nutritional stress. Spo0A may act in concert with spo0H (a sigma factor) to control the expression of some genes that are critical to the sporulation process.</text>
</comment>
<dbReference type="InterPro" id="IPR039420">
    <property type="entry name" value="WalR-like"/>
</dbReference>
<dbReference type="CDD" id="cd00383">
    <property type="entry name" value="trans_reg_C"/>
    <property type="match status" value="1"/>
</dbReference>
<evidence type="ECO:0000256" key="13">
    <source>
        <dbReference type="ARBA" id="ARBA00039976"/>
    </source>
</evidence>
<dbReference type="OrthoDB" id="9790442at2"/>
<dbReference type="PANTHER" id="PTHR48111:SF49">
    <property type="entry name" value="HEME RESPONSE REGULATOR HSSR"/>
    <property type="match status" value="1"/>
</dbReference>
<keyword evidence="4 14" id="KW-0597">Phosphoprotein</keyword>
<evidence type="ECO:0000256" key="10">
    <source>
        <dbReference type="ARBA" id="ARBA00023163"/>
    </source>
</evidence>
<comment type="function">
    <text evidence="12">Member of the two-component regulatory system HssS/HssR involved in intracellular heme homeostasis and tempering of staphylococcal virulence. Phosphorylated HssR binds to a direct repeat sequence within hrtAB promoter and activates the expression of hrtAB, an efflux pump, in response to extracellular heme, hemin, hemoglobin or blood.</text>
</comment>
<dbReference type="STRING" id="159292.SAMN05192546_10446"/>
<keyword evidence="10" id="KW-0804">Transcription</keyword>
<protein>
    <recommendedName>
        <fullName evidence="13">Heme response regulator HssR</fullName>
    </recommendedName>
    <alternativeName>
        <fullName evidence="2">Stage 0 sporulation protein A homolog</fullName>
    </alternativeName>
</protein>
<feature type="DNA-binding region" description="OmpR/PhoB-type" evidence="15">
    <location>
        <begin position="125"/>
        <end position="222"/>
    </location>
</feature>
<evidence type="ECO:0000313" key="18">
    <source>
        <dbReference type="EMBL" id="SDY73244.1"/>
    </source>
</evidence>
<dbReference type="EMBL" id="FNPV01000004">
    <property type="protein sequence ID" value="SDY73244.1"/>
    <property type="molecule type" value="Genomic_DNA"/>
</dbReference>
<keyword evidence="6" id="KW-0805">Transcription regulation</keyword>
<keyword evidence="7" id="KW-0843">Virulence</keyword>
<sequence>MFRVLVVEDDKNLQKLMEAVLKQNGYQVLSASDGEEALDLLDRHHVDLMISDIMMPEMDGYELTDSLRKADYQLPILMVTAKESMEDKKQGFMAGTDDYMVKPIDMDEMLLRVAALLRRARIMNEHRITVGKTILDYDTLSVKREGEQVTLPNKEFSLLFKLLSYPRQIFTRQQLMDEIWGLEVESDERTVDVHIKRLRERFSNWPDFDILTVRGLGYKAEKRENEV</sequence>
<evidence type="ECO:0000256" key="15">
    <source>
        <dbReference type="PROSITE-ProRule" id="PRU01091"/>
    </source>
</evidence>
<dbReference type="SMART" id="SM00862">
    <property type="entry name" value="Trans_reg_C"/>
    <property type="match status" value="1"/>
</dbReference>
<dbReference type="GO" id="GO:0005829">
    <property type="term" value="C:cytosol"/>
    <property type="evidence" value="ECO:0007669"/>
    <property type="project" value="TreeGrafter"/>
</dbReference>
<evidence type="ECO:0000256" key="6">
    <source>
        <dbReference type="ARBA" id="ARBA00023015"/>
    </source>
</evidence>
<organism evidence="18 19">
    <name type="scientific">Tindallia californiensis</name>
    <dbReference type="NCBI Taxonomy" id="159292"/>
    <lineage>
        <taxon>Bacteria</taxon>
        <taxon>Bacillati</taxon>
        <taxon>Bacillota</taxon>
        <taxon>Clostridia</taxon>
        <taxon>Peptostreptococcales</taxon>
        <taxon>Tindalliaceae</taxon>
        <taxon>Tindallia</taxon>
    </lineage>
</organism>
<proteinExistence type="predicted"/>
<dbReference type="SUPFAM" id="SSF52172">
    <property type="entry name" value="CheY-like"/>
    <property type="match status" value="1"/>
</dbReference>
<evidence type="ECO:0000256" key="5">
    <source>
        <dbReference type="ARBA" id="ARBA00023012"/>
    </source>
</evidence>
<dbReference type="FunFam" id="3.40.50.2300:FF:000001">
    <property type="entry name" value="DNA-binding response regulator PhoB"/>
    <property type="match status" value="1"/>
</dbReference>
<dbReference type="Gene3D" id="3.40.50.2300">
    <property type="match status" value="1"/>
</dbReference>
<dbReference type="GO" id="GO:0006355">
    <property type="term" value="P:regulation of DNA-templated transcription"/>
    <property type="evidence" value="ECO:0007669"/>
    <property type="project" value="InterPro"/>
</dbReference>
<dbReference type="RefSeq" id="WP_093312436.1">
    <property type="nucleotide sequence ID" value="NZ_FNPV01000004.1"/>
</dbReference>
<dbReference type="Pfam" id="PF00072">
    <property type="entry name" value="Response_reg"/>
    <property type="match status" value="1"/>
</dbReference>
<evidence type="ECO:0000256" key="3">
    <source>
        <dbReference type="ARBA" id="ARBA00022490"/>
    </source>
</evidence>
<evidence type="ECO:0000256" key="7">
    <source>
        <dbReference type="ARBA" id="ARBA00023026"/>
    </source>
</evidence>
<evidence type="ECO:0000256" key="14">
    <source>
        <dbReference type="PROSITE-ProRule" id="PRU00169"/>
    </source>
</evidence>
<reference evidence="18 19" key="1">
    <citation type="submission" date="2016-10" db="EMBL/GenBank/DDBJ databases">
        <authorList>
            <person name="de Groot N.N."/>
        </authorList>
    </citation>
    <scope>NUCLEOTIDE SEQUENCE [LARGE SCALE GENOMIC DNA]</scope>
    <source>
        <strain evidence="18 19">APO</strain>
    </source>
</reference>
<dbReference type="Pfam" id="PF00486">
    <property type="entry name" value="Trans_reg_C"/>
    <property type="match status" value="1"/>
</dbReference>
<feature type="modified residue" description="4-aspartylphosphate" evidence="14">
    <location>
        <position position="52"/>
    </location>
</feature>
<accession>A0A1H3MAD8</accession>
<dbReference type="AlphaFoldDB" id="A0A1H3MAD8"/>
<dbReference type="InterPro" id="IPR001789">
    <property type="entry name" value="Sig_transdc_resp-reg_receiver"/>
</dbReference>
<evidence type="ECO:0000256" key="9">
    <source>
        <dbReference type="ARBA" id="ARBA00023159"/>
    </source>
</evidence>
<keyword evidence="9" id="KW-0010">Activator</keyword>
<feature type="domain" description="Response regulatory" evidence="16">
    <location>
        <begin position="3"/>
        <end position="117"/>
    </location>
</feature>